<dbReference type="EMBL" id="JAACXV010000156">
    <property type="protein sequence ID" value="KAF7282782.1"/>
    <property type="molecule type" value="Genomic_DNA"/>
</dbReference>
<feature type="region of interest" description="Disordered" evidence="2">
    <location>
        <begin position="86"/>
        <end position="107"/>
    </location>
</feature>
<comment type="caution">
    <text evidence="3">The sequence shown here is derived from an EMBL/GenBank/DDBJ whole genome shotgun (WGS) entry which is preliminary data.</text>
</comment>
<feature type="region of interest" description="Disordered" evidence="2">
    <location>
        <begin position="1"/>
        <end position="39"/>
    </location>
</feature>
<keyword evidence="4" id="KW-1185">Reference proteome</keyword>
<evidence type="ECO:0000256" key="2">
    <source>
        <dbReference type="SAM" id="MobiDB-lite"/>
    </source>
</evidence>
<feature type="region of interest" description="Disordered" evidence="2">
    <location>
        <begin position="690"/>
        <end position="727"/>
    </location>
</feature>
<name>A0A834IKU2_RHYFE</name>
<feature type="compositionally biased region" description="Polar residues" evidence="2">
    <location>
        <begin position="699"/>
        <end position="720"/>
    </location>
</feature>
<evidence type="ECO:0000313" key="3">
    <source>
        <dbReference type="EMBL" id="KAF7282782.1"/>
    </source>
</evidence>
<protein>
    <submittedName>
        <fullName evidence="3">Uncharacterized protein</fullName>
    </submittedName>
</protein>
<reference evidence="3" key="1">
    <citation type="submission" date="2020-08" db="EMBL/GenBank/DDBJ databases">
        <title>Genome sequencing and assembly of the red palm weevil Rhynchophorus ferrugineus.</title>
        <authorList>
            <person name="Dias G.B."/>
            <person name="Bergman C.M."/>
            <person name="Manee M."/>
        </authorList>
    </citation>
    <scope>NUCLEOTIDE SEQUENCE</scope>
    <source>
        <strain evidence="3">AA-2017</strain>
        <tissue evidence="3">Whole larva</tissue>
    </source>
</reference>
<feature type="coiled-coil region" evidence="1">
    <location>
        <begin position="552"/>
        <end position="579"/>
    </location>
</feature>
<keyword evidence="1" id="KW-0175">Coiled coil</keyword>
<dbReference type="AlphaFoldDB" id="A0A834IKU2"/>
<feature type="compositionally biased region" description="Polar residues" evidence="2">
    <location>
        <begin position="18"/>
        <end position="39"/>
    </location>
</feature>
<feature type="compositionally biased region" description="Polar residues" evidence="2">
    <location>
        <begin position="601"/>
        <end position="613"/>
    </location>
</feature>
<feature type="compositionally biased region" description="Basic and acidic residues" evidence="2">
    <location>
        <begin position="787"/>
        <end position="798"/>
    </location>
</feature>
<evidence type="ECO:0000256" key="1">
    <source>
        <dbReference type="SAM" id="Coils"/>
    </source>
</evidence>
<gene>
    <name evidence="3" type="ORF">GWI33_001930</name>
</gene>
<sequence>MGSVASAHRPQEDDIWWTNGQTTEPQQAPRSDATSLNRLSEKNQLILNDFKFDMERKHEKRREILAAKKREFDDLREEVARLRKENETLKLQSPDDSSDGSRRLGEEECRLRDSVEVERLANENRTLKSELKDKLEELQKAANLLDANRELKTNIAEMQEELQKLNGVVVEFEKEREEYKNHVVALKDVVNVSKKMLLLRESQLKELKLKVESIEESLSTKEMTILSKDLRQEYERQLQSIRNLRTLYEERQRSDHREKEELKRSLEEVKKELEEEQKKNSEATERIDELEEMNSKKYDEIKALESNLGLANAESRQHQAELTVINQLFSEILLGFNNNQDIDLDKLMVTLKDHHELLQNMVVSELSSASSSALPKVLLDLVSQVSAQEHCDRDDNSSYKLETIVEESESQTPSDQINSVEEIVELLPKVWRVLIELLSHQKAPTNILTHEATSQDDPCYKTVQTPKGPSLVVSVSQTFIRLKDLILEKKSLEKETGHLKQLNTHLENRLQDQERRLQMVSSELDKTWHVVGKLQKQHQLLHTQEKILRYELAQKRKLLNTLKEELEYSREKWQEAREKNSKTEKQWKQLRVEFASRRNTVLSDELNNSQESGYSDERSSDDEPGYESDASETGLKPSTVEEEIPDQKDPEPADENDSNDVQKTSYCLVSSVIEEAIAAIVKNEEATCNNHSDEHTADNLVSTNSEEQPAPSTSQSSTISAAEDRLSAREQRLRRLEGLCGQLVEQVTNTTKKGEAISNKLDSLHETYGDGSVSMSNTVSCTAEDNTGLKDDADSNQK</sequence>
<feature type="compositionally biased region" description="Polar residues" evidence="2">
    <location>
        <begin position="773"/>
        <end position="785"/>
    </location>
</feature>
<feature type="region of interest" description="Disordered" evidence="2">
    <location>
        <begin position="601"/>
        <end position="662"/>
    </location>
</feature>
<feature type="coiled-coil region" evidence="1">
    <location>
        <begin position="117"/>
        <end position="321"/>
    </location>
</feature>
<accession>A0A834IKU2</accession>
<evidence type="ECO:0000313" key="4">
    <source>
        <dbReference type="Proteomes" id="UP000625711"/>
    </source>
</evidence>
<dbReference type="OrthoDB" id="8191583at2759"/>
<dbReference type="Proteomes" id="UP000625711">
    <property type="component" value="Unassembled WGS sequence"/>
</dbReference>
<feature type="region of interest" description="Disordered" evidence="2">
    <location>
        <begin position="768"/>
        <end position="798"/>
    </location>
</feature>
<organism evidence="3 4">
    <name type="scientific">Rhynchophorus ferrugineus</name>
    <name type="common">Red palm weevil</name>
    <name type="synonym">Curculio ferrugineus</name>
    <dbReference type="NCBI Taxonomy" id="354439"/>
    <lineage>
        <taxon>Eukaryota</taxon>
        <taxon>Metazoa</taxon>
        <taxon>Ecdysozoa</taxon>
        <taxon>Arthropoda</taxon>
        <taxon>Hexapoda</taxon>
        <taxon>Insecta</taxon>
        <taxon>Pterygota</taxon>
        <taxon>Neoptera</taxon>
        <taxon>Endopterygota</taxon>
        <taxon>Coleoptera</taxon>
        <taxon>Polyphaga</taxon>
        <taxon>Cucujiformia</taxon>
        <taxon>Curculionidae</taxon>
        <taxon>Dryophthorinae</taxon>
        <taxon>Rhynchophorus</taxon>
    </lineage>
</organism>
<feature type="compositionally biased region" description="Acidic residues" evidence="2">
    <location>
        <begin position="619"/>
        <end position="630"/>
    </location>
</feature>
<proteinExistence type="predicted"/>